<dbReference type="Proteomes" id="UP001161325">
    <property type="component" value="Unassembled WGS sequence"/>
</dbReference>
<protein>
    <submittedName>
        <fullName evidence="1">Uncharacterized protein</fullName>
    </submittedName>
</protein>
<comment type="caution">
    <text evidence="1">The sequence shown here is derived from an EMBL/GenBank/DDBJ whole genome shotgun (WGS) entry which is preliminary data.</text>
</comment>
<keyword evidence="2" id="KW-1185">Reference proteome</keyword>
<gene>
    <name evidence="1" type="ORF">rosag_47910</name>
</gene>
<evidence type="ECO:0000313" key="2">
    <source>
        <dbReference type="Proteomes" id="UP001161325"/>
    </source>
</evidence>
<sequence length="216" mass="22539">MGLDTRRVIPAVLAAVGGAATLGCGPARGAFSREWEACGQAPLIIAAGDSLRAHSARFQHDGSDAHLCMPPDMAASYVSSDTSIAIVRPNRWPDAWVVGVKPGKVTISLRDAVATTTEVATVLPRVATLAWATHLVTLRVGDTARVQAFARDSRGQVVGTYGAMLAAPLEGGLSADVLFRDTITTVIGRHPGATLLEVRVGSLRDSTIIRAVPAKP</sequence>
<accession>A0AA37QJY1</accession>
<name>A0AA37QJY1_9BACT</name>
<proteinExistence type="predicted"/>
<dbReference type="PROSITE" id="PS51257">
    <property type="entry name" value="PROKAR_LIPOPROTEIN"/>
    <property type="match status" value="1"/>
</dbReference>
<evidence type="ECO:0000313" key="1">
    <source>
        <dbReference type="EMBL" id="GLC28278.1"/>
    </source>
</evidence>
<dbReference type="EMBL" id="BRXS01000008">
    <property type="protein sequence ID" value="GLC28278.1"/>
    <property type="molecule type" value="Genomic_DNA"/>
</dbReference>
<dbReference type="AlphaFoldDB" id="A0AA37QJY1"/>
<reference evidence="1" key="1">
    <citation type="submission" date="2022-08" db="EMBL/GenBank/DDBJ databases">
        <title>Draft genome sequencing of Roseisolibacter agri AW1220.</title>
        <authorList>
            <person name="Tobiishi Y."/>
            <person name="Tonouchi A."/>
        </authorList>
    </citation>
    <scope>NUCLEOTIDE SEQUENCE</scope>
    <source>
        <strain evidence="1">AW1220</strain>
    </source>
</reference>
<organism evidence="1 2">
    <name type="scientific">Roseisolibacter agri</name>
    <dbReference type="NCBI Taxonomy" id="2014610"/>
    <lineage>
        <taxon>Bacteria</taxon>
        <taxon>Pseudomonadati</taxon>
        <taxon>Gemmatimonadota</taxon>
        <taxon>Gemmatimonadia</taxon>
        <taxon>Gemmatimonadales</taxon>
        <taxon>Gemmatimonadaceae</taxon>
        <taxon>Roseisolibacter</taxon>
    </lineage>
</organism>